<dbReference type="OrthoDB" id="10437567at2759"/>
<dbReference type="GeneID" id="109474356"/>
<keyword evidence="1" id="KW-1185">Reference proteome</keyword>
<dbReference type="AlphaFoldDB" id="A0A6P4Z110"/>
<evidence type="ECO:0000313" key="2">
    <source>
        <dbReference type="RefSeq" id="XP_019630208.1"/>
    </source>
</evidence>
<reference evidence="2" key="1">
    <citation type="submission" date="2025-08" db="UniProtKB">
        <authorList>
            <consortium name="RefSeq"/>
        </authorList>
    </citation>
    <scope>IDENTIFICATION</scope>
    <source>
        <tissue evidence="2">Gonad</tissue>
    </source>
</reference>
<accession>A0A6P4Z110</accession>
<evidence type="ECO:0000313" key="1">
    <source>
        <dbReference type="Proteomes" id="UP000515135"/>
    </source>
</evidence>
<sequence>MTESQLQRIIDDVKDESRASVIKQVERAVMYKLPDISKGDLRLGWSGNIHDAANFDYEARAWLHDDSVKDVNDSILIACIQFGMRNLLRDVFILGVIGPEDKSKKGLMKLVFPNAVQKLEQKSCTCDMLLYDGSENMQSTLPVMLFPSAPKAIRRKTKAIEAALGLWTRSCSAFICVVDYTRGIPDLEDLEVVSELCVPVLLCINTNGRLLGREAERAIDTYKSYVSYGLRDLVQVILVDVSGTDKSPWITGGGDVKYWVQDVHDHHQELACNMIDKDFRDSL</sequence>
<organism evidence="1 2">
    <name type="scientific">Branchiostoma belcheri</name>
    <name type="common">Amphioxus</name>
    <dbReference type="NCBI Taxonomy" id="7741"/>
    <lineage>
        <taxon>Eukaryota</taxon>
        <taxon>Metazoa</taxon>
        <taxon>Chordata</taxon>
        <taxon>Cephalochordata</taxon>
        <taxon>Leptocardii</taxon>
        <taxon>Amphioxiformes</taxon>
        <taxon>Branchiostomatidae</taxon>
        <taxon>Branchiostoma</taxon>
    </lineage>
</organism>
<dbReference type="Proteomes" id="UP000515135">
    <property type="component" value="Unplaced"/>
</dbReference>
<dbReference type="RefSeq" id="XP_019630208.1">
    <property type="nucleotide sequence ID" value="XM_019774649.1"/>
</dbReference>
<gene>
    <name evidence="2" type="primary">LOC109474356</name>
</gene>
<protein>
    <submittedName>
        <fullName evidence="2">Uncharacterized protein LOC109474356</fullName>
    </submittedName>
</protein>
<name>A0A6P4Z110_BRABE</name>
<proteinExistence type="predicted"/>
<dbReference type="KEGG" id="bbel:109474356"/>